<dbReference type="SUPFAM" id="SSF55797">
    <property type="entry name" value="PR-1-like"/>
    <property type="match status" value="1"/>
</dbReference>
<dbReference type="CDD" id="cd23451">
    <property type="entry name" value="beta-trefoil_Ricin_laminarinase"/>
    <property type="match status" value="1"/>
</dbReference>
<dbReference type="Proteomes" id="UP000652013">
    <property type="component" value="Unassembled WGS sequence"/>
</dbReference>
<dbReference type="InterPro" id="IPR035992">
    <property type="entry name" value="Ricin_B-like_lectins"/>
</dbReference>
<dbReference type="SUPFAM" id="SSF50370">
    <property type="entry name" value="Ricin B-like lectins"/>
    <property type="match status" value="1"/>
</dbReference>
<evidence type="ECO:0000313" key="4">
    <source>
        <dbReference type="Proteomes" id="UP000652013"/>
    </source>
</evidence>
<gene>
    <name evidence="3" type="ORF">Sya03_30200</name>
</gene>
<name>A0A8J3Y9H0_9ACTN</name>
<dbReference type="InterPro" id="IPR014044">
    <property type="entry name" value="CAP_dom"/>
</dbReference>
<feature type="region of interest" description="Disordered" evidence="1">
    <location>
        <begin position="161"/>
        <end position="190"/>
    </location>
</feature>
<comment type="caution">
    <text evidence="3">The sequence shown here is derived from an EMBL/GenBank/DDBJ whole genome shotgun (WGS) entry which is preliminary data.</text>
</comment>
<keyword evidence="4" id="KW-1185">Reference proteome</keyword>
<dbReference type="InterPro" id="IPR035940">
    <property type="entry name" value="CAP_sf"/>
</dbReference>
<reference evidence="3" key="1">
    <citation type="submission" date="2021-01" db="EMBL/GenBank/DDBJ databases">
        <title>Whole genome shotgun sequence of Spirilliplanes yamanashiensis NBRC 15828.</title>
        <authorList>
            <person name="Komaki H."/>
            <person name="Tamura T."/>
        </authorList>
    </citation>
    <scope>NUCLEOTIDE SEQUENCE</scope>
    <source>
        <strain evidence="3">NBRC 15828</strain>
    </source>
</reference>
<accession>A0A8J3Y9H0</accession>
<dbReference type="Pfam" id="PF00188">
    <property type="entry name" value="CAP"/>
    <property type="match status" value="1"/>
</dbReference>
<proteinExistence type="predicted"/>
<dbReference type="Gene3D" id="2.80.10.50">
    <property type="match status" value="1"/>
</dbReference>
<organism evidence="3 4">
    <name type="scientific">Spirilliplanes yamanashiensis</name>
    <dbReference type="NCBI Taxonomy" id="42233"/>
    <lineage>
        <taxon>Bacteria</taxon>
        <taxon>Bacillati</taxon>
        <taxon>Actinomycetota</taxon>
        <taxon>Actinomycetes</taxon>
        <taxon>Micromonosporales</taxon>
        <taxon>Micromonosporaceae</taxon>
        <taxon>Spirilliplanes</taxon>
    </lineage>
</organism>
<dbReference type="PANTHER" id="PTHR31157">
    <property type="entry name" value="SCP DOMAIN-CONTAINING PROTEIN"/>
    <property type="match status" value="1"/>
</dbReference>
<dbReference type="CDD" id="cd05379">
    <property type="entry name" value="CAP_bacterial"/>
    <property type="match status" value="1"/>
</dbReference>
<dbReference type="AlphaFoldDB" id="A0A8J3Y9H0"/>
<feature type="compositionally biased region" description="Pro residues" evidence="1">
    <location>
        <begin position="170"/>
        <end position="189"/>
    </location>
</feature>
<evidence type="ECO:0000259" key="2">
    <source>
        <dbReference type="SMART" id="SM00458"/>
    </source>
</evidence>
<dbReference type="Gene3D" id="3.40.33.10">
    <property type="entry name" value="CAP"/>
    <property type="match status" value="1"/>
</dbReference>
<protein>
    <recommendedName>
        <fullName evidence="2">Ricin B lectin domain-containing protein</fullName>
    </recommendedName>
</protein>
<feature type="domain" description="Ricin B lectin" evidence="2">
    <location>
        <begin position="39"/>
        <end position="165"/>
    </location>
</feature>
<dbReference type="SMART" id="SM00458">
    <property type="entry name" value="RICIN"/>
    <property type="match status" value="1"/>
</dbReference>
<dbReference type="Pfam" id="PF00652">
    <property type="entry name" value="Ricin_B_lectin"/>
    <property type="match status" value="1"/>
</dbReference>
<evidence type="ECO:0000313" key="3">
    <source>
        <dbReference type="EMBL" id="GIJ03668.1"/>
    </source>
</evidence>
<dbReference type="RefSeq" id="WP_203938928.1">
    <property type="nucleotide sequence ID" value="NZ_BAAAGJ010000022.1"/>
</dbReference>
<dbReference type="InterPro" id="IPR000772">
    <property type="entry name" value="Ricin_B_lectin"/>
</dbReference>
<sequence>MTATPEPRRRVRPRTLAILVCSAVVGALGVLGVTNAMAATAGRITGLAGQCVDVSGARTANGTAIQLYTCNGTGAQNWTVGNSDDSIRALGKCLDVNRSGTADGTLVQLYDCNGTGAQKWTAGEGSLVNPQSGKCLDASGHNSANGTRLIIWTCTGAANQTWTLPGDGTTPPPPPPTTTQPPTQPPVTPPAGDAAVIAEVTRLTNAERAKADPACPALTADPGLQAAAQKHSDLQAVHDKMSHRLPGEADMGDRVTAEGYRWNGLAENVAAGYTSATSVVAGWMGSAGHKANILECDYEDIGVGVAKSSDGTLYWTQVFGSRP</sequence>
<evidence type="ECO:0000256" key="1">
    <source>
        <dbReference type="SAM" id="MobiDB-lite"/>
    </source>
</evidence>
<dbReference type="EMBL" id="BOOY01000022">
    <property type="protein sequence ID" value="GIJ03668.1"/>
    <property type="molecule type" value="Genomic_DNA"/>
</dbReference>
<dbReference type="PROSITE" id="PS50231">
    <property type="entry name" value="RICIN_B_LECTIN"/>
    <property type="match status" value="1"/>
</dbReference>
<dbReference type="PANTHER" id="PTHR31157:SF1">
    <property type="entry name" value="SCP DOMAIN-CONTAINING PROTEIN"/>
    <property type="match status" value="1"/>
</dbReference>